<accession>A0A507AF78</accession>
<feature type="domain" description="Zn(2)-C6 fungal-type" evidence="9">
    <location>
        <begin position="46"/>
        <end position="78"/>
    </location>
</feature>
<feature type="region of interest" description="Disordered" evidence="8">
    <location>
        <begin position="927"/>
        <end position="963"/>
    </location>
</feature>
<keyword evidence="5" id="KW-0238">DNA-binding</keyword>
<dbReference type="GO" id="GO:0000981">
    <property type="term" value="F:DNA-binding transcription factor activity, RNA polymerase II-specific"/>
    <property type="evidence" value="ECO:0007669"/>
    <property type="project" value="InterPro"/>
</dbReference>
<dbReference type="STRING" id="1093900.A0A507AF78"/>
<feature type="region of interest" description="Disordered" evidence="8">
    <location>
        <begin position="1"/>
        <end position="42"/>
    </location>
</feature>
<evidence type="ECO:0000313" key="10">
    <source>
        <dbReference type="EMBL" id="TPX07222.1"/>
    </source>
</evidence>
<dbReference type="SMART" id="SM00906">
    <property type="entry name" value="Fungal_trans"/>
    <property type="match status" value="1"/>
</dbReference>
<dbReference type="InterPro" id="IPR001138">
    <property type="entry name" value="Zn2Cys6_DnaBD"/>
</dbReference>
<dbReference type="GeneID" id="41978263"/>
<evidence type="ECO:0000256" key="2">
    <source>
        <dbReference type="ARBA" id="ARBA00022723"/>
    </source>
</evidence>
<dbReference type="GO" id="GO:0003677">
    <property type="term" value="F:DNA binding"/>
    <property type="evidence" value="ECO:0007669"/>
    <property type="project" value="UniProtKB-KW"/>
</dbReference>
<feature type="compositionally biased region" description="Polar residues" evidence="8">
    <location>
        <begin position="927"/>
        <end position="939"/>
    </location>
</feature>
<dbReference type="PROSITE" id="PS00463">
    <property type="entry name" value="ZN2_CY6_FUNGAL_1"/>
    <property type="match status" value="1"/>
</dbReference>
<dbReference type="InterPro" id="IPR036864">
    <property type="entry name" value="Zn2-C6_fun-type_DNA-bd_sf"/>
</dbReference>
<evidence type="ECO:0000256" key="4">
    <source>
        <dbReference type="ARBA" id="ARBA00023015"/>
    </source>
</evidence>
<name>A0A507AF78_9PEZI</name>
<keyword evidence="7" id="KW-0539">Nucleus</keyword>
<dbReference type="GO" id="GO:0008270">
    <property type="term" value="F:zinc ion binding"/>
    <property type="evidence" value="ECO:0007669"/>
    <property type="project" value="InterPro"/>
</dbReference>
<dbReference type="InterPro" id="IPR051615">
    <property type="entry name" value="Transcr_Regulatory_Elem"/>
</dbReference>
<evidence type="ECO:0000256" key="7">
    <source>
        <dbReference type="ARBA" id="ARBA00023242"/>
    </source>
</evidence>
<feature type="compositionally biased region" description="Polar residues" evidence="8">
    <location>
        <begin position="577"/>
        <end position="591"/>
    </location>
</feature>
<feature type="region of interest" description="Disordered" evidence="8">
    <location>
        <begin position="979"/>
        <end position="1007"/>
    </location>
</feature>
<comment type="caution">
    <text evidence="10">The sequence shown here is derived from an EMBL/GenBank/DDBJ whole genome shotgun (WGS) entry which is preliminary data.</text>
</comment>
<evidence type="ECO:0000256" key="3">
    <source>
        <dbReference type="ARBA" id="ARBA00022833"/>
    </source>
</evidence>
<reference evidence="10 11" key="1">
    <citation type="submission" date="2019-06" db="EMBL/GenBank/DDBJ databases">
        <title>Draft genome sequence of the filamentous fungus Phialemoniopsis curvata isolated from diesel fuel.</title>
        <authorList>
            <person name="Varaljay V.A."/>
            <person name="Lyon W.J."/>
            <person name="Crouch A.L."/>
            <person name="Drake C.E."/>
            <person name="Hollomon J.M."/>
            <person name="Nadeau L.J."/>
            <person name="Nunn H.S."/>
            <person name="Stevenson B.S."/>
            <person name="Bojanowski C.L."/>
            <person name="Crookes-Goodson W.J."/>
        </authorList>
    </citation>
    <scope>NUCLEOTIDE SEQUENCE [LARGE SCALE GENOMIC DNA]</scope>
    <source>
        <strain evidence="10 11">D216</strain>
    </source>
</reference>
<feature type="region of interest" description="Disordered" evidence="8">
    <location>
        <begin position="111"/>
        <end position="173"/>
    </location>
</feature>
<dbReference type="AlphaFoldDB" id="A0A507AF78"/>
<proteinExistence type="predicted"/>
<dbReference type="InterPro" id="IPR007219">
    <property type="entry name" value="XnlR_reg_dom"/>
</dbReference>
<evidence type="ECO:0000259" key="9">
    <source>
        <dbReference type="PROSITE" id="PS50048"/>
    </source>
</evidence>
<comment type="subcellular location">
    <subcellularLocation>
        <location evidence="1">Nucleus</location>
    </subcellularLocation>
</comment>
<keyword evidence="3" id="KW-0862">Zinc</keyword>
<feature type="compositionally biased region" description="Polar residues" evidence="8">
    <location>
        <begin position="22"/>
        <end position="37"/>
    </location>
</feature>
<dbReference type="RefSeq" id="XP_030988933.1">
    <property type="nucleotide sequence ID" value="XM_031133476.1"/>
</dbReference>
<dbReference type="SUPFAM" id="SSF57701">
    <property type="entry name" value="Zn2/Cys6 DNA-binding domain"/>
    <property type="match status" value="1"/>
</dbReference>
<dbReference type="Pfam" id="PF04082">
    <property type="entry name" value="Fungal_trans"/>
    <property type="match status" value="1"/>
</dbReference>
<evidence type="ECO:0000256" key="1">
    <source>
        <dbReference type="ARBA" id="ARBA00004123"/>
    </source>
</evidence>
<dbReference type="InParanoid" id="A0A507AF78"/>
<dbReference type="PANTHER" id="PTHR31313">
    <property type="entry name" value="TY1 ENHANCER ACTIVATOR"/>
    <property type="match status" value="1"/>
</dbReference>
<protein>
    <recommendedName>
        <fullName evidence="9">Zn(2)-C6 fungal-type domain-containing protein</fullName>
    </recommendedName>
</protein>
<dbReference type="PANTHER" id="PTHR31313:SF81">
    <property type="entry name" value="TY1 ENHANCER ACTIVATOR"/>
    <property type="match status" value="1"/>
</dbReference>
<organism evidence="10 11">
    <name type="scientific">Thyridium curvatum</name>
    <dbReference type="NCBI Taxonomy" id="1093900"/>
    <lineage>
        <taxon>Eukaryota</taxon>
        <taxon>Fungi</taxon>
        <taxon>Dikarya</taxon>
        <taxon>Ascomycota</taxon>
        <taxon>Pezizomycotina</taxon>
        <taxon>Sordariomycetes</taxon>
        <taxon>Sordariomycetidae</taxon>
        <taxon>Thyridiales</taxon>
        <taxon>Thyridiaceae</taxon>
        <taxon>Thyridium</taxon>
    </lineage>
</organism>
<feature type="region of interest" description="Disordered" evidence="8">
    <location>
        <begin position="577"/>
        <end position="600"/>
    </location>
</feature>
<dbReference type="GO" id="GO:0006351">
    <property type="term" value="P:DNA-templated transcription"/>
    <property type="evidence" value="ECO:0007669"/>
    <property type="project" value="InterPro"/>
</dbReference>
<keyword evidence="11" id="KW-1185">Reference proteome</keyword>
<dbReference type="GO" id="GO:0005634">
    <property type="term" value="C:nucleus"/>
    <property type="evidence" value="ECO:0007669"/>
    <property type="project" value="UniProtKB-SubCell"/>
</dbReference>
<evidence type="ECO:0000256" key="6">
    <source>
        <dbReference type="ARBA" id="ARBA00023163"/>
    </source>
</evidence>
<keyword evidence="6" id="KW-0804">Transcription</keyword>
<feature type="compositionally biased region" description="Basic and acidic residues" evidence="8">
    <location>
        <begin position="123"/>
        <end position="136"/>
    </location>
</feature>
<evidence type="ECO:0000256" key="5">
    <source>
        <dbReference type="ARBA" id="ARBA00023125"/>
    </source>
</evidence>
<dbReference type="PROSITE" id="PS50048">
    <property type="entry name" value="ZN2_CY6_FUNGAL_2"/>
    <property type="match status" value="1"/>
</dbReference>
<dbReference type="Proteomes" id="UP000319257">
    <property type="component" value="Unassembled WGS sequence"/>
</dbReference>
<dbReference type="SMART" id="SM00066">
    <property type="entry name" value="GAL4"/>
    <property type="match status" value="1"/>
</dbReference>
<keyword evidence="2" id="KW-0479">Metal-binding</keyword>
<evidence type="ECO:0000313" key="11">
    <source>
        <dbReference type="Proteomes" id="UP000319257"/>
    </source>
</evidence>
<evidence type="ECO:0000256" key="8">
    <source>
        <dbReference type="SAM" id="MobiDB-lite"/>
    </source>
</evidence>
<dbReference type="Gene3D" id="4.10.240.10">
    <property type="entry name" value="Zn(2)-C6 fungal-type DNA-binding domain"/>
    <property type="match status" value="1"/>
</dbReference>
<sequence length="1055" mass="115062">MASAAVDSKPQSEAGTDIAHQENVSPRNQPSRQSSKSQVRHRASVACASCRDRRIRCVVPKGERECTQCKRTGTECIIKNDDERRRPISKAYMSSLSERINMLESMLLDKGVVPPPAVHPPKTRQEAQSKQPEDTAKQPNGHVHSLNGAGIGHSPSSREIVPSPPDSGHDDFAMNESDQAESIMAQSHHNYQPLTKETSPFRNLDPRKEDIVFRLLATKGNLSFDQLSGRFRFFGPTANSHVYSDAPFAGDLREPPEQIRRSERIVRSLTPGTHEYLMSCFWEHYNLVMPVLDQAAFERDRESQCPRFYSSFLHITVLAMGYRFADQDREDMRKISLGNRESTLHREAKYMMDIELERPGGIPSVQALLLLGDLECGVGRDNTGWMYSGMANRLAFDIGLHLDCQSDTMPDQEIQIRHMVMKACIVFDKYWALFLGRPTSIKSQDIGIDLLSKRFSMLASGSETKRDAATASVEIYEYLIELMELAGKISETRDYSKANANDHNNIFAINESEESAYLHVISLDRQLQNWYRRLPDHLTWKPANIKAAPFNYFLLHQQYHVSMILLHRPWAKYGVSSSDGASTNSHPSPAESNHHGRDSVSQKHLAMVGHGLGLGDPQSIVDDSRTSLSRSICTQQAIRVARIFWQHRQRFDGRKMCSTGMQHAGSAAIALIAALAFAGTDADRRSYLGYLDILSAALTDMGHTYEPAARMDELLKAVLDQFRGDTSGVATAFRPGGATVSVFGSAGSSMMSSGWQASPDTAYSVLPARREHPDQEHTHPAVKKIRPTPSRRASEFTRPPPPFFAGNRQPTPPSSAQSHHAQFGMSHHGSFSHMIPGLYPGAEPSEPFNLDFLGGSAIDLDEHDERNGDGGMRSADEFALVTPASTEAWGVGSGMNGTPANAHSGSGLDLPMGDWIASPANLATATNNNGVAKSGSGPTSVPEINGSTKSGSPGPDHGQVNHNGDAEAVAHHQMGVVGGDAAKSETSPSAADMGLDNTNVNGGGGMEWMGSEGGLNALSPVSNLRGLVGKTAAGSVESGMVNGGGRNHELDFFSF</sequence>
<keyword evidence="4" id="KW-0805">Transcription regulation</keyword>
<dbReference type="CDD" id="cd12148">
    <property type="entry name" value="fungal_TF_MHR"/>
    <property type="match status" value="1"/>
</dbReference>
<gene>
    <name evidence="10" type="ORF">E0L32_010816</name>
</gene>
<dbReference type="EMBL" id="SKBQ01000092">
    <property type="protein sequence ID" value="TPX07222.1"/>
    <property type="molecule type" value="Genomic_DNA"/>
</dbReference>
<dbReference type="CDD" id="cd00067">
    <property type="entry name" value="GAL4"/>
    <property type="match status" value="1"/>
</dbReference>
<dbReference type="OrthoDB" id="2154091at2759"/>